<dbReference type="Proteomes" id="UP000712281">
    <property type="component" value="Unassembled WGS sequence"/>
</dbReference>
<dbReference type="EMBL" id="QGKW02000007">
    <property type="protein sequence ID" value="KAF2617266.1"/>
    <property type="molecule type" value="Genomic_DNA"/>
</dbReference>
<dbReference type="AlphaFoldDB" id="A0A3N6RVT3"/>
<evidence type="ECO:0000313" key="1">
    <source>
        <dbReference type="EMBL" id="KAF2617266.1"/>
    </source>
</evidence>
<name>A0A3N6RVT3_BRACR</name>
<protein>
    <submittedName>
        <fullName evidence="1">Uncharacterized protein</fullName>
    </submittedName>
</protein>
<comment type="caution">
    <text evidence="1">The sequence shown here is derived from an EMBL/GenBank/DDBJ whole genome shotgun (WGS) entry which is preliminary data.</text>
</comment>
<evidence type="ECO:0000313" key="2">
    <source>
        <dbReference type="Proteomes" id="UP000712281"/>
    </source>
</evidence>
<reference evidence="1" key="1">
    <citation type="submission" date="2019-12" db="EMBL/GenBank/DDBJ databases">
        <title>Genome sequencing and annotation of Brassica cretica.</title>
        <authorList>
            <person name="Studholme D.J."/>
            <person name="Sarris P.F."/>
        </authorList>
    </citation>
    <scope>NUCLEOTIDE SEQUENCE</scope>
    <source>
        <strain evidence="1">PFS-001/15</strain>
        <tissue evidence="1">Leaf</tissue>
    </source>
</reference>
<organism evidence="1 2">
    <name type="scientific">Brassica cretica</name>
    <name type="common">Mustard</name>
    <dbReference type="NCBI Taxonomy" id="69181"/>
    <lineage>
        <taxon>Eukaryota</taxon>
        <taxon>Viridiplantae</taxon>
        <taxon>Streptophyta</taxon>
        <taxon>Embryophyta</taxon>
        <taxon>Tracheophyta</taxon>
        <taxon>Spermatophyta</taxon>
        <taxon>Magnoliopsida</taxon>
        <taxon>eudicotyledons</taxon>
        <taxon>Gunneridae</taxon>
        <taxon>Pentapetalae</taxon>
        <taxon>rosids</taxon>
        <taxon>malvids</taxon>
        <taxon>Brassicales</taxon>
        <taxon>Brassicaceae</taxon>
        <taxon>Brassiceae</taxon>
        <taxon>Brassica</taxon>
    </lineage>
</organism>
<proteinExistence type="predicted"/>
<sequence>MVYYSSSLFESRLNLNREETLFFEDSGPRGPVTNDMDAKESLDPGFRLGNHSDNLGMDPEITI</sequence>
<accession>A0A3N6RVT3</accession>
<gene>
    <name evidence="1" type="ORF">F2Q68_00039940</name>
</gene>